<protein>
    <submittedName>
        <fullName evidence="1">Ankyrin repeat-containing protein</fullName>
    </submittedName>
</protein>
<dbReference type="InterPro" id="IPR036770">
    <property type="entry name" value="Ankyrin_rpt-contain_sf"/>
</dbReference>
<proteinExistence type="predicted"/>
<dbReference type="SUPFAM" id="SSF48403">
    <property type="entry name" value="Ankyrin repeat"/>
    <property type="match status" value="1"/>
</dbReference>
<dbReference type="PROSITE" id="PS50088">
    <property type="entry name" value="ANK_REPEAT"/>
    <property type="match status" value="1"/>
</dbReference>
<organism evidence="1">
    <name type="scientific">Borely moumouvirus</name>
    <dbReference type="NCBI Taxonomy" id="2712067"/>
    <lineage>
        <taxon>Viruses</taxon>
        <taxon>Varidnaviria</taxon>
        <taxon>Bamfordvirae</taxon>
        <taxon>Nucleocytoviricota</taxon>
        <taxon>Megaviricetes</taxon>
        <taxon>Imitervirales</taxon>
        <taxon>Mimiviridae</taxon>
        <taxon>Megamimivirinae</taxon>
        <taxon>Moumouvirus</taxon>
    </lineage>
</organism>
<dbReference type="InterPro" id="IPR002110">
    <property type="entry name" value="Ankyrin_rpt"/>
</dbReference>
<dbReference type="PROSITE" id="PS50297">
    <property type="entry name" value="ANK_REP_REGION"/>
    <property type="match status" value="1"/>
</dbReference>
<accession>A0A6G6ACY8</accession>
<evidence type="ECO:0000313" key="1">
    <source>
        <dbReference type="EMBL" id="QID06427.1"/>
    </source>
</evidence>
<reference evidence="1" key="1">
    <citation type="submission" date="2019-07" db="EMBL/GenBank/DDBJ databases">
        <title>The discovery of a new lineage B mimivirus raises questions about particles surface fibrils.</title>
        <authorList>
            <person name="Silva L.K.S."/>
            <person name="Rodrigues R.A.L."/>
            <person name="Andrade A.C.S.P."/>
            <person name="Hikida H."/>
            <person name="Andreani J."/>
            <person name="Levasseur A."/>
            <person name="La Scola B."/>
            <person name="Abrahao J.S."/>
        </authorList>
    </citation>
    <scope>NUCLEOTIDE SEQUENCE</scope>
    <source>
        <strain evidence="1">B60</strain>
    </source>
</reference>
<sequence length="161" mass="18759">MVGSNVNDNTISTVEYDIYYLLTRIKKINDLDILYRYLNDNPNEKYKKNNNGETILFHIIKNIHQFKSNILIGLISVILFELDDKIDEQDIDGKTVLMYACDQITHKNGFDLIKTLLNYGADVNIRDNNNETAISILRKYRNANNPIVYKVFIMMREFGAD</sequence>
<name>A0A6G6ACY8_9VIRU</name>
<dbReference type="Pfam" id="PF12796">
    <property type="entry name" value="Ank_2"/>
    <property type="match status" value="1"/>
</dbReference>
<dbReference type="SMART" id="SM00248">
    <property type="entry name" value="ANK"/>
    <property type="match status" value="1"/>
</dbReference>
<dbReference type="EMBL" id="MN175499">
    <property type="protein sequence ID" value="QID06427.1"/>
    <property type="molecule type" value="Genomic_DNA"/>
</dbReference>
<dbReference type="Gene3D" id="1.25.40.20">
    <property type="entry name" value="Ankyrin repeat-containing domain"/>
    <property type="match status" value="1"/>
</dbReference>